<name>A0AAE0FT17_9CHLO</name>
<comment type="caution">
    <text evidence="1">The sequence shown here is derived from an EMBL/GenBank/DDBJ whole genome shotgun (WGS) entry which is preliminary data.</text>
</comment>
<dbReference type="Proteomes" id="UP001190700">
    <property type="component" value="Unassembled WGS sequence"/>
</dbReference>
<reference evidence="1 2" key="1">
    <citation type="journal article" date="2015" name="Genome Biol. Evol.">
        <title>Comparative Genomics of a Bacterivorous Green Alga Reveals Evolutionary Causalities and Consequences of Phago-Mixotrophic Mode of Nutrition.</title>
        <authorList>
            <person name="Burns J.A."/>
            <person name="Paasch A."/>
            <person name="Narechania A."/>
            <person name="Kim E."/>
        </authorList>
    </citation>
    <scope>NUCLEOTIDE SEQUENCE [LARGE SCALE GENOMIC DNA]</scope>
    <source>
        <strain evidence="1 2">PLY_AMNH</strain>
    </source>
</reference>
<keyword evidence="2" id="KW-1185">Reference proteome</keyword>
<proteinExistence type="predicted"/>
<dbReference type="EMBL" id="LGRX02013987">
    <property type="protein sequence ID" value="KAK3265344.1"/>
    <property type="molecule type" value="Genomic_DNA"/>
</dbReference>
<organism evidence="1 2">
    <name type="scientific">Cymbomonas tetramitiformis</name>
    <dbReference type="NCBI Taxonomy" id="36881"/>
    <lineage>
        <taxon>Eukaryota</taxon>
        <taxon>Viridiplantae</taxon>
        <taxon>Chlorophyta</taxon>
        <taxon>Pyramimonadophyceae</taxon>
        <taxon>Pyramimonadales</taxon>
        <taxon>Pyramimonadaceae</taxon>
        <taxon>Cymbomonas</taxon>
    </lineage>
</organism>
<accession>A0AAE0FT17</accession>
<gene>
    <name evidence="1" type="ORF">CYMTET_25964</name>
</gene>
<evidence type="ECO:0000313" key="1">
    <source>
        <dbReference type="EMBL" id="KAK3265344.1"/>
    </source>
</evidence>
<dbReference type="AlphaFoldDB" id="A0AAE0FT17"/>
<protein>
    <submittedName>
        <fullName evidence="1">Uncharacterized protein</fullName>
    </submittedName>
</protein>
<sequence length="83" mass="8920">MQLMTNLASNRVLSRSKLHCVVPGAGHIAAQSVWTPGQGAAGCGPFAIGSGFHSLRMLMLALWSLKRRYEDITGHGGEPTFIR</sequence>
<evidence type="ECO:0000313" key="2">
    <source>
        <dbReference type="Proteomes" id="UP001190700"/>
    </source>
</evidence>